<sequence length="46" mass="5186">MIHKAKKSDVNSCKALIDLAYEAIKYSIEVTEGEASIFEQLDLDVR</sequence>
<accession>H6RDW2</accession>
<dbReference type="AlphaFoldDB" id="H6RDW2"/>
<dbReference type="EMBL" id="FO117574">
    <property type="protein sequence ID" value="CCF99223.1"/>
    <property type="molecule type" value="Genomic_DNA"/>
</dbReference>
<name>H6RDW2_9BACT</name>
<evidence type="ECO:0000313" key="1">
    <source>
        <dbReference type="EMBL" id="CCF99223.1"/>
    </source>
</evidence>
<reference evidence="1" key="2">
    <citation type="submission" date="2012-02" db="EMBL/GenBank/DDBJ databases">
        <authorList>
            <person name="Genoscope - CEA"/>
        </authorList>
    </citation>
    <scope>NUCLEOTIDE SEQUENCE</scope>
</reference>
<protein>
    <submittedName>
        <fullName evidence="1">Uncharacterized protein</fullName>
    </submittedName>
</protein>
<reference evidence="1" key="1">
    <citation type="journal article" date="2012" name="Environ. Microbiol.">
        <title>Genomic content of uncultured Bacteroidetes from contrasting oceanic provinces in the North Atlantic Ocean.</title>
        <authorList>
            <person name="Gomez-Pereira P.R."/>
            <person name="Schuler M."/>
            <person name="Fuchs B.M."/>
            <person name="Bennke C."/>
            <person name="Teeling H."/>
            <person name="Waldmann J."/>
            <person name="Richter M."/>
            <person name="Barbe V."/>
            <person name="Bataille E."/>
            <person name="Glockner F.O."/>
            <person name="Amann R."/>
        </authorList>
    </citation>
    <scope>NUCLEOTIDE SEQUENCE</scope>
</reference>
<gene>
    <name evidence="1" type="ORF">VIS_S3ATA30009</name>
</gene>
<organism evidence="1">
    <name type="scientific">uncultured Flavobacteriia bacterium</name>
    <dbReference type="NCBI Taxonomy" id="212695"/>
    <lineage>
        <taxon>Bacteria</taxon>
        <taxon>Pseudomonadati</taxon>
        <taxon>Bacteroidota</taxon>
        <taxon>Flavobacteriia</taxon>
        <taxon>environmental samples</taxon>
    </lineage>
</organism>
<proteinExistence type="predicted"/>